<keyword evidence="4" id="KW-1185">Reference proteome</keyword>
<dbReference type="InterPro" id="IPR050267">
    <property type="entry name" value="Anti-sigma-factor_SerPK"/>
</dbReference>
<organism evidence="3 4">
    <name type="scientific">Desulforhopalus singaporensis</name>
    <dbReference type="NCBI Taxonomy" id="91360"/>
    <lineage>
        <taxon>Bacteria</taxon>
        <taxon>Pseudomonadati</taxon>
        <taxon>Thermodesulfobacteriota</taxon>
        <taxon>Desulfobulbia</taxon>
        <taxon>Desulfobulbales</taxon>
        <taxon>Desulfocapsaceae</taxon>
        <taxon>Desulforhopalus</taxon>
    </lineage>
</organism>
<dbReference type="SUPFAM" id="SSF55874">
    <property type="entry name" value="ATPase domain of HSP90 chaperone/DNA topoisomerase II/histidine kinase"/>
    <property type="match status" value="1"/>
</dbReference>
<dbReference type="InterPro" id="IPR036890">
    <property type="entry name" value="HATPase_C_sf"/>
</dbReference>
<protein>
    <submittedName>
        <fullName evidence="3">Serine/threonine-protein kinase RsbW</fullName>
    </submittedName>
</protein>
<keyword evidence="1" id="KW-0723">Serine/threonine-protein kinase</keyword>
<dbReference type="PANTHER" id="PTHR35526:SF3">
    <property type="entry name" value="ANTI-SIGMA-F FACTOR RSBW"/>
    <property type="match status" value="1"/>
</dbReference>
<dbReference type="AlphaFoldDB" id="A0A1H0N5G5"/>
<dbReference type="STRING" id="91360.SAMN05660330_01256"/>
<gene>
    <name evidence="3" type="ORF">SAMN05660330_01256</name>
</gene>
<name>A0A1H0N5G5_9BACT</name>
<feature type="domain" description="Histidine kinase/HSP90-like ATPase" evidence="2">
    <location>
        <begin position="9"/>
        <end position="132"/>
    </location>
</feature>
<dbReference type="PANTHER" id="PTHR35526">
    <property type="entry name" value="ANTI-SIGMA-F FACTOR RSBW-RELATED"/>
    <property type="match status" value="1"/>
</dbReference>
<dbReference type="Proteomes" id="UP000199073">
    <property type="component" value="Unassembled WGS sequence"/>
</dbReference>
<evidence type="ECO:0000259" key="2">
    <source>
        <dbReference type="Pfam" id="PF13581"/>
    </source>
</evidence>
<dbReference type="OrthoDB" id="9792240at2"/>
<evidence type="ECO:0000313" key="4">
    <source>
        <dbReference type="Proteomes" id="UP000199073"/>
    </source>
</evidence>
<evidence type="ECO:0000313" key="3">
    <source>
        <dbReference type="EMBL" id="SDO87918.1"/>
    </source>
</evidence>
<dbReference type="RefSeq" id="WP_092220881.1">
    <property type="nucleotide sequence ID" value="NZ_FNJI01000007.1"/>
</dbReference>
<proteinExistence type="predicted"/>
<dbReference type="Gene3D" id="3.30.565.10">
    <property type="entry name" value="Histidine kinase-like ATPase, C-terminal domain"/>
    <property type="match status" value="1"/>
</dbReference>
<dbReference type="EMBL" id="FNJI01000007">
    <property type="protein sequence ID" value="SDO87918.1"/>
    <property type="molecule type" value="Genomic_DNA"/>
</dbReference>
<dbReference type="Pfam" id="PF13581">
    <property type="entry name" value="HATPase_c_2"/>
    <property type="match status" value="1"/>
</dbReference>
<accession>A0A1H0N5G5</accession>
<keyword evidence="3" id="KW-0418">Kinase</keyword>
<dbReference type="CDD" id="cd16936">
    <property type="entry name" value="HATPase_RsbW-like"/>
    <property type="match status" value="1"/>
</dbReference>
<dbReference type="InterPro" id="IPR003594">
    <property type="entry name" value="HATPase_dom"/>
</dbReference>
<evidence type="ECO:0000256" key="1">
    <source>
        <dbReference type="ARBA" id="ARBA00022527"/>
    </source>
</evidence>
<sequence>MKRSITLKNNTAQLKVLAGFIEEMKNDWNLSPKTAIAINLILDELVTNAIEHGITEPEIDIHISFELADDVITILMKYSGKPFDPTVCKKPDTTGPLLKRKCGGLGVHIVRTLSNYCCYQRNGNENILTIRKNLNKECG</sequence>
<reference evidence="3 4" key="1">
    <citation type="submission" date="2016-10" db="EMBL/GenBank/DDBJ databases">
        <authorList>
            <person name="de Groot N.N."/>
        </authorList>
    </citation>
    <scope>NUCLEOTIDE SEQUENCE [LARGE SCALE GENOMIC DNA]</scope>
    <source>
        <strain evidence="3 4">DSM 12130</strain>
    </source>
</reference>
<keyword evidence="3" id="KW-0808">Transferase</keyword>
<dbReference type="GO" id="GO:0004674">
    <property type="term" value="F:protein serine/threonine kinase activity"/>
    <property type="evidence" value="ECO:0007669"/>
    <property type="project" value="UniProtKB-KW"/>
</dbReference>